<dbReference type="Proteomes" id="UP000321062">
    <property type="component" value="Chromosome"/>
</dbReference>
<dbReference type="SUPFAM" id="SSF52402">
    <property type="entry name" value="Adenine nucleotide alpha hydrolases-like"/>
    <property type="match status" value="1"/>
</dbReference>
<evidence type="ECO:0000313" key="3">
    <source>
        <dbReference type="Proteomes" id="UP000321062"/>
    </source>
</evidence>
<dbReference type="OrthoDB" id="9813682at2"/>
<protein>
    <submittedName>
        <fullName evidence="2">Universal stress protein</fullName>
    </submittedName>
</protein>
<proteinExistence type="predicted"/>
<evidence type="ECO:0000313" key="2">
    <source>
        <dbReference type="EMBL" id="QEE22587.1"/>
    </source>
</evidence>
<dbReference type="Gene3D" id="3.40.50.12370">
    <property type="match status" value="1"/>
</dbReference>
<sequence length="169" mass="18087">MGAPTGSDGGSVLAEIESEYRRKFLVFIDDSEECDRALTFAAYRTRRTGGTVVLMSVIEPPGFQGLGVEDVLRAEALEGAEQNLNKRLRRIAEIGSIKTETVIREGRPADQIEAVINQDPGIAILVLAAANNSEGPNPLIAHFAGNSRIHVLVTVVPGSMSDEEIVAVC</sequence>
<dbReference type="KEGG" id="yti:FNA67_21545"/>
<dbReference type="CDD" id="cd00293">
    <property type="entry name" value="USP-like"/>
    <property type="match status" value="1"/>
</dbReference>
<feature type="domain" description="UspA" evidence="1">
    <location>
        <begin position="22"/>
        <end position="126"/>
    </location>
</feature>
<accession>A0A5B9DTT8</accession>
<dbReference type="Pfam" id="PF00582">
    <property type="entry name" value="Usp"/>
    <property type="match status" value="1"/>
</dbReference>
<dbReference type="AlphaFoldDB" id="A0A5B9DTT8"/>
<reference evidence="2 3" key="1">
    <citation type="journal article" date="2015" name="Int. J. Syst. Evol. Microbiol.">
        <title>Youhaiella tibetensis gen. nov., sp. nov., isolated from subsurface sediment.</title>
        <authorList>
            <person name="Wang Y.X."/>
            <person name="Huang F.Q."/>
            <person name="Nogi Y."/>
            <person name="Pang S.J."/>
            <person name="Wang P.K."/>
            <person name="Lv J."/>
        </authorList>
    </citation>
    <scope>NUCLEOTIDE SEQUENCE [LARGE SCALE GENOMIC DNA]</scope>
    <source>
        <strain evidence="3">fig4</strain>
    </source>
</reference>
<keyword evidence="3" id="KW-1185">Reference proteome</keyword>
<gene>
    <name evidence="2" type="ORF">FNA67_21545</name>
</gene>
<name>A0A5B9DTT8_9HYPH</name>
<dbReference type="EMBL" id="CP041690">
    <property type="protein sequence ID" value="QEE22587.1"/>
    <property type="molecule type" value="Genomic_DNA"/>
</dbReference>
<dbReference type="InterPro" id="IPR006016">
    <property type="entry name" value="UspA"/>
</dbReference>
<organism evidence="2 3">
    <name type="scientific">Paradevosia tibetensis</name>
    <dbReference type="NCBI Taxonomy" id="1447062"/>
    <lineage>
        <taxon>Bacteria</taxon>
        <taxon>Pseudomonadati</taxon>
        <taxon>Pseudomonadota</taxon>
        <taxon>Alphaproteobacteria</taxon>
        <taxon>Hyphomicrobiales</taxon>
        <taxon>Devosiaceae</taxon>
        <taxon>Paradevosia</taxon>
    </lineage>
</organism>
<evidence type="ECO:0000259" key="1">
    <source>
        <dbReference type="Pfam" id="PF00582"/>
    </source>
</evidence>